<protein>
    <recommendedName>
        <fullName evidence="3">EF-hand domain-containing protein</fullName>
    </recommendedName>
</protein>
<evidence type="ECO:0000256" key="1">
    <source>
        <dbReference type="ARBA" id="ARBA00022837"/>
    </source>
</evidence>
<feature type="compositionally biased region" description="Polar residues" evidence="2">
    <location>
        <begin position="203"/>
        <end position="213"/>
    </location>
</feature>
<keyword evidence="1" id="KW-0106">Calcium</keyword>
<dbReference type="GO" id="GO:0005509">
    <property type="term" value="F:calcium ion binding"/>
    <property type="evidence" value="ECO:0007669"/>
    <property type="project" value="InterPro"/>
</dbReference>
<dbReference type="SUPFAM" id="SSF47473">
    <property type="entry name" value="EF-hand"/>
    <property type="match status" value="1"/>
</dbReference>
<gene>
    <name evidence="4" type="ORF">HERI1096_LOCUS36622</name>
</gene>
<organism evidence="4">
    <name type="scientific">Haptolina ericina</name>
    <dbReference type="NCBI Taxonomy" id="156174"/>
    <lineage>
        <taxon>Eukaryota</taxon>
        <taxon>Haptista</taxon>
        <taxon>Haptophyta</taxon>
        <taxon>Prymnesiophyceae</taxon>
        <taxon>Prymnesiales</taxon>
        <taxon>Prymnesiaceae</taxon>
        <taxon>Haptolina</taxon>
    </lineage>
</organism>
<feature type="compositionally biased region" description="Low complexity" evidence="2">
    <location>
        <begin position="162"/>
        <end position="173"/>
    </location>
</feature>
<dbReference type="PROSITE" id="PS00018">
    <property type="entry name" value="EF_HAND_1"/>
    <property type="match status" value="1"/>
</dbReference>
<evidence type="ECO:0000259" key="3">
    <source>
        <dbReference type="PROSITE" id="PS50222"/>
    </source>
</evidence>
<feature type="region of interest" description="Disordered" evidence="2">
    <location>
        <begin position="152"/>
        <end position="173"/>
    </location>
</feature>
<dbReference type="PROSITE" id="PS50222">
    <property type="entry name" value="EF_HAND_2"/>
    <property type="match status" value="1"/>
</dbReference>
<dbReference type="InterPro" id="IPR011992">
    <property type="entry name" value="EF-hand-dom_pair"/>
</dbReference>
<accession>A0A7S3BXP7</accession>
<dbReference type="InterPro" id="IPR002048">
    <property type="entry name" value="EF_hand_dom"/>
</dbReference>
<dbReference type="EMBL" id="HBHX01066160">
    <property type="protein sequence ID" value="CAE0146981.1"/>
    <property type="molecule type" value="Transcribed_RNA"/>
</dbReference>
<reference evidence="4" key="1">
    <citation type="submission" date="2021-01" db="EMBL/GenBank/DDBJ databases">
        <authorList>
            <person name="Corre E."/>
            <person name="Pelletier E."/>
            <person name="Niang G."/>
            <person name="Scheremetjew M."/>
            <person name="Finn R."/>
            <person name="Kale V."/>
            <person name="Holt S."/>
            <person name="Cochrane G."/>
            <person name="Meng A."/>
            <person name="Brown T."/>
            <person name="Cohen L."/>
        </authorList>
    </citation>
    <scope>NUCLEOTIDE SEQUENCE</scope>
    <source>
        <strain evidence="4">CCMP281</strain>
    </source>
</reference>
<feature type="domain" description="EF-hand" evidence="3">
    <location>
        <begin position="12"/>
        <end position="47"/>
    </location>
</feature>
<evidence type="ECO:0000256" key="2">
    <source>
        <dbReference type="SAM" id="MobiDB-lite"/>
    </source>
</evidence>
<feature type="compositionally biased region" description="Low complexity" evidence="2">
    <location>
        <begin position="225"/>
        <end position="241"/>
    </location>
</feature>
<sequence>MIKALELLHIGGSAGQLVDVYNIIDKDGDGQIEWEEFLKLGAELIQRGALTGFDEHGAALTKHVGGQQVPTCVSPVRRRDPGGFRATEWKAVEWKIISDRPAVVRSSSFLDSERLGSLAPGTVVNVLETRDLPDGTKRALIGSGWITLVSSKGKALADQSPEARGAAEATATRRSIDAHELAFMTKTSPVKNNKARSRRNLLRSPSTEPSPSQDLVGDPEPGQDSEPGPLPLESPSGNDAL</sequence>
<evidence type="ECO:0000313" key="4">
    <source>
        <dbReference type="EMBL" id="CAE0146981.1"/>
    </source>
</evidence>
<feature type="region of interest" description="Disordered" evidence="2">
    <location>
        <begin position="185"/>
        <end position="241"/>
    </location>
</feature>
<proteinExistence type="predicted"/>
<name>A0A7S3BXP7_9EUKA</name>
<dbReference type="AlphaFoldDB" id="A0A7S3BXP7"/>
<dbReference type="InterPro" id="IPR018247">
    <property type="entry name" value="EF_Hand_1_Ca_BS"/>
</dbReference>